<organism evidence="1">
    <name type="scientific">Arion vulgaris</name>
    <dbReference type="NCBI Taxonomy" id="1028688"/>
    <lineage>
        <taxon>Eukaryota</taxon>
        <taxon>Metazoa</taxon>
        <taxon>Spiralia</taxon>
        <taxon>Lophotrochozoa</taxon>
        <taxon>Mollusca</taxon>
        <taxon>Gastropoda</taxon>
        <taxon>Heterobranchia</taxon>
        <taxon>Euthyneura</taxon>
        <taxon>Panpulmonata</taxon>
        <taxon>Eupulmonata</taxon>
        <taxon>Stylommatophora</taxon>
        <taxon>Helicina</taxon>
        <taxon>Arionoidea</taxon>
        <taxon>Arionidae</taxon>
        <taxon>Arion</taxon>
    </lineage>
</organism>
<sequence length="111" mass="12981">FLWRVTEPYKVKSGTMKPIPRLYTFLFYKISACVCNTISFRLVVILSLAWTIEITEAVKDTMHEGHTQEPVLDISSYPDAVRPNRIEEKKKKKKGYEVPVTSYFYTLACRR</sequence>
<reference evidence="1" key="1">
    <citation type="submission" date="2014-12" db="EMBL/GenBank/DDBJ databases">
        <title>Insight into the proteome of Arion vulgaris.</title>
        <authorList>
            <person name="Aradska J."/>
            <person name="Bulat T."/>
            <person name="Smidak R."/>
            <person name="Sarate P."/>
            <person name="Gangsoo J."/>
            <person name="Sialana F."/>
            <person name="Bilban M."/>
            <person name="Lubec G."/>
        </authorList>
    </citation>
    <scope>NUCLEOTIDE SEQUENCE</scope>
    <source>
        <tissue evidence="1">Skin</tissue>
    </source>
</reference>
<protein>
    <submittedName>
        <fullName evidence="1">Uncharacterized protein</fullName>
    </submittedName>
</protein>
<name>A0A0B7B1K4_9EUPU</name>
<dbReference type="EMBL" id="HACG01039100">
    <property type="protein sequence ID" value="CEK85965.1"/>
    <property type="molecule type" value="Transcribed_RNA"/>
</dbReference>
<gene>
    <name evidence="1" type="primary">ORF151131</name>
</gene>
<accession>A0A0B7B1K4</accession>
<evidence type="ECO:0000313" key="1">
    <source>
        <dbReference type="EMBL" id="CEK85965.1"/>
    </source>
</evidence>
<dbReference type="AlphaFoldDB" id="A0A0B7B1K4"/>
<feature type="non-terminal residue" evidence="1">
    <location>
        <position position="1"/>
    </location>
</feature>
<proteinExistence type="predicted"/>